<evidence type="ECO:0000313" key="3">
    <source>
        <dbReference type="Proteomes" id="UP001301769"/>
    </source>
</evidence>
<dbReference type="EMBL" id="MU858261">
    <property type="protein sequence ID" value="KAK4208038.1"/>
    <property type="molecule type" value="Genomic_DNA"/>
</dbReference>
<protein>
    <recommendedName>
        <fullName evidence="4">Myb-like domain-containing protein</fullName>
    </recommendedName>
</protein>
<feature type="region of interest" description="Disordered" evidence="1">
    <location>
        <begin position="1"/>
        <end position="55"/>
    </location>
</feature>
<accession>A0AAN6XW54</accession>
<keyword evidence="3" id="KW-1185">Reference proteome</keyword>
<name>A0AAN6XW54_9PEZI</name>
<reference evidence="2" key="2">
    <citation type="submission" date="2023-05" db="EMBL/GenBank/DDBJ databases">
        <authorList>
            <consortium name="Lawrence Berkeley National Laboratory"/>
            <person name="Steindorff A."/>
            <person name="Hensen N."/>
            <person name="Bonometti L."/>
            <person name="Westerberg I."/>
            <person name="Brannstrom I.O."/>
            <person name="Guillou S."/>
            <person name="Cros-Aarteil S."/>
            <person name="Calhoun S."/>
            <person name="Haridas S."/>
            <person name="Kuo A."/>
            <person name="Mondo S."/>
            <person name="Pangilinan J."/>
            <person name="Riley R."/>
            <person name="Labutti K."/>
            <person name="Andreopoulos B."/>
            <person name="Lipzen A."/>
            <person name="Chen C."/>
            <person name="Yanf M."/>
            <person name="Daum C."/>
            <person name="Ng V."/>
            <person name="Clum A."/>
            <person name="Ohm R."/>
            <person name="Martin F."/>
            <person name="Silar P."/>
            <person name="Natvig D."/>
            <person name="Lalanne C."/>
            <person name="Gautier V."/>
            <person name="Ament-Velasquez S.L."/>
            <person name="Kruys A."/>
            <person name="Hutchinson M.I."/>
            <person name="Powell A.J."/>
            <person name="Barry K."/>
            <person name="Miller A.N."/>
            <person name="Grigoriev I.V."/>
            <person name="Debuchy R."/>
            <person name="Gladieux P."/>
            <person name="Thoren M.H."/>
            <person name="Johannesson H."/>
        </authorList>
    </citation>
    <scope>NUCLEOTIDE SEQUENCE</scope>
    <source>
        <strain evidence="2">PSN293</strain>
    </source>
</reference>
<comment type="caution">
    <text evidence="2">The sequence shown here is derived from an EMBL/GenBank/DDBJ whole genome shotgun (WGS) entry which is preliminary data.</text>
</comment>
<proteinExistence type="predicted"/>
<dbReference type="AlphaFoldDB" id="A0AAN6XW54"/>
<sequence length="200" mass="22421">MDVTISQPPPLSPTSSSSRISTSSSSVDTTSHGTVMTAGAGARRNNGEQTKADRRTVMSPAELAERKRKDEYLLWAKDIKGWTYSEIKKAGGFTEAESTLRGRYRMLHKRPEERIRKPKWTGVDVRSFAFRLSPKGLADLSAPTIRIPWGKVSEYIATHGGTYRFGNSTCKKKWLALVEEQVGRLGKAINEPFLEDLFHY</sequence>
<organism evidence="2 3">
    <name type="scientific">Rhypophila decipiens</name>
    <dbReference type="NCBI Taxonomy" id="261697"/>
    <lineage>
        <taxon>Eukaryota</taxon>
        <taxon>Fungi</taxon>
        <taxon>Dikarya</taxon>
        <taxon>Ascomycota</taxon>
        <taxon>Pezizomycotina</taxon>
        <taxon>Sordariomycetes</taxon>
        <taxon>Sordariomycetidae</taxon>
        <taxon>Sordariales</taxon>
        <taxon>Naviculisporaceae</taxon>
        <taxon>Rhypophila</taxon>
    </lineage>
</organism>
<reference evidence="2" key="1">
    <citation type="journal article" date="2023" name="Mol. Phylogenet. Evol.">
        <title>Genome-scale phylogeny and comparative genomics of the fungal order Sordariales.</title>
        <authorList>
            <person name="Hensen N."/>
            <person name="Bonometti L."/>
            <person name="Westerberg I."/>
            <person name="Brannstrom I.O."/>
            <person name="Guillou S."/>
            <person name="Cros-Aarteil S."/>
            <person name="Calhoun S."/>
            <person name="Haridas S."/>
            <person name="Kuo A."/>
            <person name="Mondo S."/>
            <person name="Pangilinan J."/>
            <person name="Riley R."/>
            <person name="LaButti K."/>
            <person name="Andreopoulos B."/>
            <person name="Lipzen A."/>
            <person name="Chen C."/>
            <person name="Yan M."/>
            <person name="Daum C."/>
            <person name="Ng V."/>
            <person name="Clum A."/>
            <person name="Steindorff A."/>
            <person name="Ohm R.A."/>
            <person name="Martin F."/>
            <person name="Silar P."/>
            <person name="Natvig D.O."/>
            <person name="Lalanne C."/>
            <person name="Gautier V."/>
            <person name="Ament-Velasquez S.L."/>
            <person name="Kruys A."/>
            <person name="Hutchinson M.I."/>
            <person name="Powell A.J."/>
            <person name="Barry K."/>
            <person name="Miller A.N."/>
            <person name="Grigoriev I.V."/>
            <person name="Debuchy R."/>
            <person name="Gladieux P."/>
            <person name="Hiltunen Thoren M."/>
            <person name="Johannesson H."/>
        </authorList>
    </citation>
    <scope>NUCLEOTIDE SEQUENCE</scope>
    <source>
        <strain evidence="2">PSN293</strain>
    </source>
</reference>
<evidence type="ECO:0000256" key="1">
    <source>
        <dbReference type="SAM" id="MobiDB-lite"/>
    </source>
</evidence>
<feature type="compositionally biased region" description="Low complexity" evidence="1">
    <location>
        <begin position="13"/>
        <end position="31"/>
    </location>
</feature>
<evidence type="ECO:0000313" key="2">
    <source>
        <dbReference type="EMBL" id="KAK4208038.1"/>
    </source>
</evidence>
<dbReference type="Proteomes" id="UP001301769">
    <property type="component" value="Unassembled WGS sequence"/>
</dbReference>
<gene>
    <name evidence="2" type="ORF">QBC37DRAFT_453957</name>
</gene>
<evidence type="ECO:0008006" key="4">
    <source>
        <dbReference type="Google" id="ProtNLM"/>
    </source>
</evidence>